<reference evidence="1" key="1">
    <citation type="submission" date="2023-06" db="EMBL/GenBank/DDBJ databases">
        <authorList>
            <consortium name="Lawrence Berkeley National Laboratory"/>
            <person name="Ahrendt S."/>
            <person name="Sahu N."/>
            <person name="Indic B."/>
            <person name="Wong-Bajracharya J."/>
            <person name="Merenyi Z."/>
            <person name="Ke H.-M."/>
            <person name="Monk M."/>
            <person name="Kocsube S."/>
            <person name="Drula E."/>
            <person name="Lipzen A."/>
            <person name="Balint B."/>
            <person name="Henrissat B."/>
            <person name="Andreopoulos B."/>
            <person name="Martin F.M."/>
            <person name="Harder C.B."/>
            <person name="Rigling D."/>
            <person name="Ford K.L."/>
            <person name="Foster G.D."/>
            <person name="Pangilinan J."/>
            <person name="Papanicolaou A."/>
            <person name="Barry K."/>
            <person name="LaButti K."/>
            <person name="Viragh M."/>
            <person name="Koriabine M."/>
            <person name="Yan M."/>
            <person name="Riley R."/>
            <person name="Champramary S."/>
            <person name="Plett K.L."/>
            <person name="Tsai I.J."/>
            <person name="Slot J."/>
            <person name="Sipos G."/>
            <person name="Plett J."/>
            <person name="Nagy L.G."/>
            <person name="Grigoriev I.V."/>
        </authorList>
    </citation>
    <scope>NUCLEOTIDE SEQUENCE</scope>
    <source>
        <strain evidence="1">ICMP 16352</strain>
    </source>
</reference>
<accession>A0AA39PB95</accession>
<organism evidence="1 2">
    <name type="scientific">Armillaria novae-zelandiae</name>
    <dbReference type="NCBI Taxonomy" id="153914"/>
    <lineage>
        <taxon>Eukaryota</taxon>
        <taxon>Fungi</taxon>
        <taxon>Dikarya</taxon>
        <taxon>Basidiomycota</taxon>
        <taxon>Agaricomycotina</taxon>
        <taxon>Agaricomycetes</taxon>
        <taxon>Agaricomycetidae</taxon>
        <taxon>Agaricales</taxon>
        <taxon>Marasmiineae</taxon>
        <taxon>Physalacriaceae</taxon>
        <taxon>Armillaria</taxon>
    </lineage>
</organism>
<sequence>MWFNISYHLRWTPEGYRIYNHAQYLETAISTRTYVHRGILYTRTAFATHLDNVTVIGFTANVSPAISFNTPFVTPMDNPVSYPGLWFVSVLNVQPNNTISTPTDQAVIVIVIVIDATTTDTTMYRETRDKVGSPLSATG</sequence>
<evidence type="ECO:0000313" key="2">
    <source>
        <dbReference type="Proteomes" id="UP001175227"/>
    </source>
</evidence>
<name>A0AA39PB95_9AGAR</name>
<dbReference type="AlphaFoldDB" id="A0AA39PB95"/>
<evidence type="ECO:0000313" key="1">
    <source>
        <dbReference type="EMBL" id="KAK0480695.1"/>
    </source>
</evidence>
<dbReference type="Proteomes" id="UP001175227">
    <property type="component" value="Unassembled WGS sequence"/>
</dbReference>
<proteinExistence type="predicted"/>
<protein>
    <submittedName>
        <fullName evidence="1">Uncharacterized protein</fullName>
    </submittedName>
</protein>
<gene>
    <name evidence="1" type="ORF">IW261DRAFT_1419050</name>
</gene>
<dbReference type="Gene3D" id="2.70.98.50">
    <property type="entry name" value="putative glycoside hydrolase family protein from bacillus halodurans"/>
    <property type="match status" value="1"/>
</dbReference>
<dbReference type="EMBL" id="JAUEPR010000009">
    <property type="protein sequence ID" value="KAK0480695.1"/>
    <property type="molecule type" value="Genomic_DNA"/>
</dbReference>
<keyword evidence="2" id="KW-1185">Reference proteome</keyword>
<comment type="caution">
    <text evidence="1">The sequence shown here is derived from an EMBL/GenBank/DDBJ whole genome shotgun (WGS) entry which is preliminary data.</text>
</comment>